<dbReference type="PROSITE" id="PS00626">
    <property type="entry name" value="RCC1_2"/>
    <property type="match status" value="1"/>
</dbReference>
<organism evidence="3 4">
    <name type="scientific">Bugula neritina</name>
    <name type="common">Brown bryozoan</name>
    <name type="synonym">Sertularia neritina</name>
    <dbReference type="NCBI Taxonomy" id="10212"/>
    <lineage>
        <taxon>Eukaryota</taxon>
        <taxon>Metazoa</taxon>
        <taxon>Spiralia</taxon>
        <taxon>Lophotrochozoa</taxon>
        <taxon>Bryozoa</taxon>
        <taxon>Gymnolaemata</taxon>
        <taxon>Cheilostomatida</taxon>
        <taxon>Flustrina</taxon>
        <taxon>Buguloidea</taxon>
        <taxon>Bugulidae</taxon>
        <taxon>Bugula</taxon>
    </lineage>
</organism>
<gene>
    <name evidence="3" type="ORF">EB796_000599</name>
</gene>
<proteinExistence type="predicted"/>
<dbReference type="Proteomes" id="UP000593567">
    <property type="component" value="Unassembled WGS sequence"/>
</dbReference>
<dbReference type="PANTHER" id="PTHR22870">
    <property type="entry name" value="REGULATOR OF CHROMOSOME CONDENSATION"/>
    <property type="match status" value="1"/>
</dbReference>
<dbReference type="AlphaFoldDB" id="A0A7J7KSH3"/>
<dbReference type="InterPro" id="IPR051210">
    <property type="entry name" value="Ub_ligase/GEF_domain"/>
</dbReference>
<evidence type="ECO:0000313" key="4">
    <source>
        <dbReference type="Proteomes" id="UP000593567"/>
    </source>
</evidence>
<dbReference type="OrthoDB" id="5370059at2759"/>
<evidence type="ECO:0000256" key="1">
    <source>
        <dbReference type="ARBA" id="ARBA00022737"/>
    </source>
</evidence>
<dbReference type="PROSITE" id="PS50012">
    <property type="entry name" value="RCC1_3"/>
    <property type="match status" value="2"/>
</dbReference>
<feature type="repeat" description="RCC1" evidence="2">
    <location>
        <begin position="67"/>
        <end position="118"/>
    </location>
</feature>
<reference evidence="3" key="1">
    <citation type="submission" date="2020-06" db="EMBL/GenBank/DDBJ databases">
        <title>Draft genome of Bugula neritina, a colonial animal packing powerful symbionts and potential medicines.</title>
        <authorList>
            <person name="Rayko M."/>
        </authorList>
    </citation>
    <scope>NUCLEOTIDE SEQUENCE [LARGE SCALE GENOMIC DNA]</scope>
    <source>
        <strain evidence="3">Kwan_BN1</strain>
    </source>
</reference>
<evidence type="ECO:0000313" key="3">
    <source>
        <dbReference type="EMBL" id="KAF6041089.1"/>
    </source>
</evidence>
<keyword evidence="4" id="KW-1185">Reference proteome</keyword>
<sequence>MSQLGITVQRTCHRRWRDIYWGEGDYGRLGHGDNHSRNMPCLVRDVDNIGQVACGSSHTMLLAKDGSAVWSFGDGSHGKLGHGDTARTYRPKLIKQLVGVCVKKIVCGNQCSYALTSTGLIYEYNMYYESNSVCMGWQHLCVNR</sequence>
<evidence type="ECO:0000256" key="2">
    <source>
        <dbReference type="PROSITE-ProRule" id="PRU00235"/>
    </source>
</evidence>
<feature type="repeat" description="RCC1" evidence="2">
    <location>
        <begin position="16"/>
        <end position="65"/>
    </location>
</feature>
<evidence type="ECO:0008006" key="5">
    <source>
        <dbReference type="Google" id="ProtNLM"/>
    </source>
</evidence>
<dbReference type="PANTHER" id="PTHR22870:SF446">
    <property type="entry name" value="REGULATOR OF CHROMOSOME CONDENSATION DOMAIN-CONTAINING PROTEIN"/>
    <property type="match status" value="1"/>
</dbReference>
<protein>
    <recommendedName>
        <fullName evidence="5">HERC2</fullName>
    </recommendedName>
</protein>
<dbReference type="Pfam" id="PF00415">
    <property type="entry name" value="RCC1"/>
    <property type="match status" value="2"/>
</dbReference>
<dbReference type="InterPro" id="IPR009091">
    <property type="entry name" value="RCC1/BLIP-II"/>
</dbReference>
<comment type="caution">
    <text evidence="3">The sequence shown here is derived from an EMBL/GenBank/DDBJ whole genome shotgun (WGS) entry which is preliminary data.</text>
</comment>
<accession>A0A7J7KSH3</accession>
<name>A0A7J7KSH3_BUGNE</name>
<dbReference type="Gene3D" id="2.130.10.30">
    <property type="entry name" value="Regulator of chromosome condensation 1/beta-lactamase-inhibitor protein II"/>
    <property type="match status" value="1"/>
</dbReference>
<dbReference type="SUPFAM" id="SSF50985">
    <property type="entry name" value="RCC1/BLIP-II"/>
    <property type="match status" value="1"/>
</dbReference>
<dbReference type="EMBL" id="VXIV02000081">
    <property type="protein sequence ID" value="KAF6041089.1"/>
    <property type="molecule type" value="Genomic_DNA"/>
</dbReference>
<dbReference type="InterPro" id="IPR000408">
    <property type="entry name" value="Reg_chr_condens"/>
</dbReference>
<keyword evidence="1" id="KW-0677">Repeat</keyword>